<sequence length="182" mass="19516">MMHLLPSSMGLQTIYRIRPVVLVVMWFLFVTSVLQAGGELRRPFQGIRNLGMGNVGVAMSHDENALFYNPAGLAAVDTTIVSIPFVNEVSKDTLSLTSQVAKLGSDSTTADTVALALGKQIHYRNMTALNVIIPFGSLMTFGAAAGLETTIDLSASNPVGIQFNYGMRLDQIYNIGSGFNLG</sequence>
<feature type="non-terminal residue" evidence="1">
    <location>
        <position position="182"/>
    </location>
</feature>
<dbReference type="SUPFAM" id="SSF56935">
    <property type="entry name" value="Porins"/>
    <property type="match status" value="1"/>
</dbReference>
<evidence type="ECO:0000313" key="1">
    <source>
        <dbReference type="EMBL" id="SVD19730.1"/>
    </source>
</evidence>
<dbReference type="AlphaFoldDB" id="A0A382TC77"/>
<evidence type="ECO:0008006" key="2">
    <source>
        <dbReference type="Google" id="ProtNLM"/>
    </source>
</evidence>
<protein>
    <recommendedName>
        <fullName evidence="2">DUF5723 domain-containing protein</fullName>
    </recommendedName>
</protein>
<reference evidence="1" key="1">
    <citation type="submission" date="2018-05" db="EMBL/GenBank/DDBJ databases">
        <authorList>
            <person name="Lanie J.A."/>
            <person name="Ng W.-L."/>
            <person name="Kazmierczak K.M."/>
            <person name="Andrzejewski T.M."/>
            <person name="Davidsen T.M."/>
            <person name="Wayne K.J."/>
            <person name="Tettelin H."/>
            <person name="Glass J.I."/>
            <person name="Rusch D."/>
            <person name="Podicherti R."/>
            <person name="Tsui H.-C.T."/>
            <person name="Winkler M.E."/>
        </authorList>
    </citation>
    <scope>NUCLEOTIDE SEQUENCE</scope>
</reference>
<accession>A0A382TC77</accession>
<proteinExistence type="predicted"/>
<name>A0A382TC77_9ZZZZ</name>
<dbReference type="EMBL" id="UINC01135527">
    <property type="protein sequence ID" value="SVD19730.1"/>
    <property type="molecule type" value="Genomic_DNA"/>
</dbReference>
<organism evidence="1">
    <name type="scientific">marine metagenome</name>
    <dbReference type="NCBI Taxonomy" id="408172"/>
    <lineage>
        <taxon>unclassified sequences</taxon>
        <taxon>metagenomes</taxon>
        <taxon>ecological metagenomes</taxon>
    </lineage>
</organism>
<dbReference type="Gene3D" id="2.40.160.60">
    <property type="entry name" value="Outer membrane protein transport protein (OMPP1/FadL/TodX)"/>
    <property type="match status" value="1"/>
</dbReference>
<gene>
    <name evidence="1" type="ORF">METZ01_LOCUS372584</name>
</gene>